<dbReference type="PIRSF" id="PIRSF004682">
    <property type="entry name" value="GmhB"/>
    <property type="match status" value="1"/>
</dbReference>
<organism evidence="10 11">
    <name type="scientific">Candidatus Daviesbacteria bacterium RIFCSPHIGHO2_12_FULL_37_11</name>
    <dbReference type="NCBI Taxonomy" id="1797777"/>
    <lineage>
        <taxon>Bacteria</taxon>
        <taxon>Candidatus Daviesiibacteriota</taxon>
    </lineage>
</organism>
<feature type="binding site" evidence="9">
    <location>
        <position position="91"/>
    </location>
    <ligand>
        <name>Zn(2+)</name>
        <dbReference type="ChEBI" id="CHEBI:29105"/>
    </ligand>
</feature>
<feature type="binding site" evidence="9">
    <location>
        <position position="106"/>
    </location>
    <ligand>
        <name>Zn(2+)</name>
        <dbReference type="ChEBI" id="CHEBI:29105"/>
    </ligand>
</feature>
<name>A0A1F5K8U4_9BACT</name>
<comment type="caution">
    <text evidence="10">The sequence shown here is derived from an EMBL/GenBank/DDBJ whole genome shotgun (WGS) entry which is preliminary data.</text>
</comment>
<comment type="subcellular location">
    <subcellularLocation>
        <location evidence="1 7">Cytoplasm</location>
    </subcellularLocation>
</comment>
<dbReference type="InterPro" id="IPR023214">
    <property type="entry name" value="HAD_sf"/>
</dbReference>
<evidence type="ECO:0000256" key="1">
    <source>
        <dbReference type="ARBA" id="ARBA00004496"/>
    </source>
</evidence>
<dbReference type="PANTHER" id="PTHR42891:SF1">
    <property type="entry name" value="D-GLYCERO-BETA-D-MANNO-HEPTOSE-1,7-BISPHOSPHATE 7-PHOSPHATASE"/>
    <property type="match status" value="1"/>
</dbReference>
<feature type="binding site" evidence="9">
    <location>
        <position position="135"/>
    </location>
    <ligand>
        <name>Mg(2+)</name>
        <dbReference type="ChEBI" id="CHEBI:18420"/>
    </ligand>
</feature>
<dbReference type="InterPro" id="IPR004446">
    <property type="entry name" value="Heptose_bisP_phosphatase"/>
</dbReference>
<proteinExistence type="inferred from homology"/>
<dbReference type="Pfam" id="PF13242">
    <property type="entry name" value="Hydrolase_like"/>
    <property type="match status" value="1"/>
</dbReference>
<dbReference type="InterPro" id="IPR006549">
    <property type="entry name" value="HAD-SF_hydro_IIIA"/>
</dbReference>
<evidence type="ECO:0000256" key="2">
    <source>
        <dbReference type="ARBA" id="ARBA00022490"/>
    </source>
</evidence>
<evidence type="ECO:0000256" key="5">
    <source>
        <dbReference type="ARBA" id="ARBA00023277"/>
    </source>
</evidence>
<dbReference type="SUPFAM" id="SSF56784">
    <property type="entry name" value="HAD-like"/>
    <property type="match status" value="1"/>
</dbReference>
<dbReference type="Gene3D" id="3.40.50.1000">
    <property type="entry name" value="HAD superfamily/HAD-like"/>
    <property type="match status" value="1"/>
</dbReference>
<sequence>MNKAVFFDRDGVIVKNINGEALTNPKDLELIPNSIPFIKKLQKQGYKIIVVSNQPDVTLGIIDENTKNALVKKFKELLYKNNISVDGIYYCFHHPKGIIKKYAIECNCKKPKPGLLLKAISDHNINPLDSFIIGDRASDIKAGYLAGVKTILLDPKDLETDYLLQYNVKPDFTVRKLSDSLDII</sequence>
<dbReference type="Proteomes" id="UP000176527">
    <property type="component" value="Unassembled WGS sequence"/>
</dbReference>
<evidence type="ECO:0000256" key="4">
    <source>
        <dbReference type="ARBA" id="ARBA00022801"/>
    </source>
</evidence>
<keyword evidence="3 9" id="KW-0479">Metal-binding</keyword>
<keyword evidence="4 7" id="KW-0378">Hydrolase</keyword>
<dbReference type="PANTHER" id="PTHR42891">
    <property type="entry name" value="D-GLYCERO-BETA-D-MANNO-HEPTOSE-1,7-BISPHOSPHATE 7-PHOSPHATASE"/>
    <property type="match status" value="1"/>
</dbReference>
<protein>
    <recommendedName>
        <fullName evidence="6 7">D,D-heptose 1,7-bisphosphate phosphatase</fullName>
        <ecNumber evidence="7">3.1.3.-</ecNumber>
    </recommendedName>
</protein>
<reference evidence="10 11" key="1">
    <citation type="journal article" date="2016" name="Nat. Commun.">
        <title>Thousands of microbial genomes shed light on interconnected biogeochemical processes in an aquifer system.</title>
        <authorList>
            <person name="Anantharaman K."/>
            <person name="Brown C.T."/>
            <person name="Hug L.A."/>
            <person name="Sharon I."/>
            <person name="Castelle C.J."/>
            <person name="Probst A.J."/>
            <person name="Thomas B.C."/>
            <person name="Singh A."/>
            <person name="Wilkins M.J."/>
            <person name="Karaoz U."/>
            <person name="Brodie E.L."/>
            <person name="Williams K.H."/>
            <person name="Hubbard S.S."/>
            <person name="Banfield J.F."/>
        </authorList>
    </citation>
    <scope>NUCLEOTIDE SEQUENCE [LARGE SCALE GENOMIC DNA]</scope>
</reference>
<feature type="active site" description="Nucleophile" evidence="8">
    <location>
        <position position="8"/>
    </location>
</feature>
<dbReference type="NCBIfam" id="TIGR01656">
    <property type="entry name" value="Histidinol-ppas"/>
    <property type="match status" value="1"/>
</dbReference>
<dbReference type="EC" id="3.1.3.-" evidence="7"/>
<feature type="active site" description="Proton donor" evidence="8">
    <location>
        <position position="10"/>
    </location>
</feature>
<comment type="cofactor">
    <cofactor evidence="9">
        <name>Zn(2+)</name>
        <dbReference type="ChEBI" id="CHEBI:29105"/>
    </cofactor>
</comment>
<dbReference type="EMBL" id="MFDE01000048">
    <property type="protein sequence ID" value="OGE37235.1"/>
    <property type="molecule type" value="Genomic_DNA"/>
</dbReference>
<evidence type="ECO:0000256" key="3">
    <source>
        <dbReference type="ARBA" id="ARBA00022723"/>
    </source>
</evidence>
<dbReference type="InterPro" id="IPR006543">
    <property type="entry name" value="Histidinol-phos"/>
</dbReference>
<keyword evidence="2 7" id="KW-0963">Cytoplasm</keyword>
<feature type="binding site" evidence="9">
    <location>
        <position position="8"/>
    </location>
    <ligand>
        <name>Mg(2+)</name>
        <dbReference type="ChEBI" id="CHEBI:18420"/>
    </ligand>
</feature>
<dbReference type="GO" id="GO:0005737">
    <property type="term" value="C:cytoplasm"/>
    <property type="evidence" value="ECO:0007669"/>
    <property type="project" value="UniProtKB-SubCell"/>
</dbReference>
<comment type="cofactor">
    <cofactor evidence="9">
        <name>Mg(2+)</name>
        <dbReference type="ChEBI" id="CHEBI:18420"/>
    </cofactor>
</comment>
<evidence type="ECO:0000256" key="7">
    <source>
        <dbReference type="PIRNR" id="PIRNR004682"/>
    </source>
</evidence>
<dbReference type="GO" id="GO:0005975">
    <property type="term" value="P:carbohydrate metabolic process"/>
    <property type="evidence" value="ECO:0007669"/>
    <property type="project" value="InterPro"/>
</dbReference>
<gene>
    <name evidence="10" type="ORF">A3F00_02420</name>
</gene>
<dbReference type="InterPro" id="IPR036412">
    <property type="entry name" value="HAD-like_sf"/>
</dbReference>
<evidence type="ECO:0000313" key="11">
    <source>
        <dbReference type="Proteomes" id="UP000176527"/>
    </source>
</evidence>
<feature type="binding site" evidence="9">
    <location>
        <position position="10"/>
    </location>
    <ligand>
        <name>Mg(2+)</name>
        <dbReference type="ChEBI" id="CHEBI:18420"/>
    </ligand>
</feature>
<feature type="binding site" evidence="9">
    <location>
        <position position="93"/>
    </location>
    <ligand>
        <name>Zn(2+)</name>
        <dbReference type="ChEBI" id="CHEBI:29105"/>
    </ligand>
</feature>
<accession>A0A1F5K8U4</accession>
<keyword evidence="5 7" id="KW-0119">Carbohydrate metabolism</keyword>
<dbReference type="AlphaFoldDB" id="A0A1F5K8U4"/>
<keyword evidence="9" id="KW-0460">Magnesium</keyword>
<evidence type="ECO:0000256" key="9">
    <source>
        <dbReference type="PIRSR" id="PIRSR004682-4"/>
    </source>
</evidence>
<evidence type="ECO:0000256" key="8">
    <source>
        <dbReference type="PIRSR" id="PIRSR004682-1"/>
    </source>
</evidence>
<keyword evidence="9" id="KW-0862">Zinc</keyword>
<dbReference type="GO" id="GO:0046872">
    <property type="term" value="F:metal ion binding"/>
    <property type="evidence" value="ECO:0007669"/>
    <property type="project" value="UniProtKB-KW"/>
</dbReference>
<dbReference type="NCBIfam" id="TIGR01662">
    <property type="entry name" value="HAD-SF-IIIA"/>
    <property type="match status" value="1"/>
</dbReference>
<comment type="similarity">
    <text evidence="7">Belongs to the gmhB family.</text>
</comment>
<evidence type="ECO:0000256" key="6">
    <source>
        <dbReference type="ARBA" id="ARBA00031828"/>
    </source>
</evidence>
<dbReference type="GO" id="GO:0016791">
    <property type="term" value="F:phosphatase activity"/>
    <property type="evidence" value="ECO:0007669"/>
    <property type="project" value="InterPro"/>
</dbReference>
<evidence type="ECO:0000313" key="10">
    <source>
        <dbReference type="EMBL" id="OGE37235.1"/>
    </source>
</evidence>
<feature type="binding site" evidence="9">
    <location>
        <position position="108"/>
    </location>
    <ligand>
        <name>Zn(2+)</name>
        <dbReference type="ChEBI" id="CHEBI:29105"/>
    </ligand>
</feature>